<protein>
    <submittedName>
        <fullName evidence="2">Uncharacterized protein</fullName>
    </submittedName>
</protein>
<feature type="compositionally biased region" description="Basic and acidic residues" evidence="1">
    <location>
        <begin position="154"/>
        <end position="171"/>
    </location>
</feature>
<gene>
    <name evidence="2" type="ORF">PIB30_016295</name>
</gene>
<keyword evidence="3" id="KW-1185">Reference proteome</keyword>
<comment type="caution">
    <text evidence="2">The sequence shown here is derived from an EMBL/GenBank/DDBJ whole genome shotgun (WGS) entry which is preliminary data.</text>
</comment>
<feature type="compositionally biased region" description="Basic and acidic residues" evidence="1">
    <location>
        <begin position="181"/>
        <end position="195"/>
    </location>
</feature>
<evidence type="ECO:0000313" key="3">
    <source>
        <dbReference type="Proteomes" id="UP001341840"/>
    </source>
</evidence>
<accession>A0ABU6Q7C7</accession>
<feature type="compositionally biased region" description="Pro residues" evidence="1">
    <location>
        <begin position="201"/>
        <end position="212"/>
    </location>
</feature>
<evidence type="ECO:0000256" key="1">
    <source>
        <dbReference type="SAM" id="MobiDB-lite"/>
    </source>
</evidence>
<name>A0ABU6Q7C7_9FABA</name>
<dbReference type="Proteomes" id="UP001341840">
    <property type="component" value="Unassembled WGS sequence"/>
</dbReference>
<reference evidence="2 3" key="1">
    <citation type="journal article" date="2023" name="Plants (Basel)">
        <title>Bridging the Gap: Combining Genomics and Transcriptomics Approaches to Understand Stylosanthes scabra, an Orphan Legume from the Brazilian Caatinga.</title>
        <authorList>
            <person name="Ferreira-Neto J.R.C."/>
            <person name="da Silva M.D."/>
            <person name="Binneck E."/>
            <person name="de Melo N.F."/>
            <person name="da Silva R.H."/>
            <person name="de Melo A.L.T.M."/>
            <person name="Pandolfi V."/>
            <person name="Bustamante F.O."/>
            <person name="Brasileiro-Vidal A.C."/>
            <person name="Benko-Iseppon A.M."/>
        </authorList>
    </citation>
    <scope>NUCLEOTIDE SEQUENCE [LARGE SCALE GENOMIC DNA]</scope>
    <source>
        <tissue evidence="2">Leaves</tissue>
    </source>
</reference>
<feature type="compositionally biased region" description="Polar residues" evidence="1">
    <location>
        <begin position="131"/>
        <end position="141"/>
    </location>
</feature>
<proteinExistence type="predicted"/>
<sequence length="232" mass="26787">MEIQTFYNGLCIPPQDLVDAIADGSLNNKTPEEFRKLLRLNASNHYQKSTERSHKTRGILEIDTTTTILTKMENSNSQAKKSQLEEMFQQFMKTHTSIVEKTKTQFKHHEASTRNIENQVGQISQQLTQRLQGSLPSNTIKNSKEYVKTNTRRSGKELADPEKQVAKKSTAESDNPNSTMKKYEIPMKRDQKLDDQGSTYVPPPAYNSPLPYPQRVQQQNKMKQQKQYNKFF</sequence>
<dbReference type="EMBL" id="JASCZI010000046">
    <property type="protein sequence ID" value="MED6107676.1"/>
    <property type="molecule type" value="Genomic_DNA"/>
</dbReference>
<feature type="compositionally biased region" description="Low complexity" evidence="1">
    <location>
        <begin position="217"/>
        <end position="232"/>
    </location>
</feature>
<feature type="region of interest" description="Disordered" evidence="1">
    <location>
        <begin position="131"/>
        <end position="232"/>
    </location>
</feature>
<evidence type="ECO:0000313" key="2">
    <source>
        <dbReference type="EMBL" id="MED6107676.1"/>
    </source>
</evidence>
<organism evidence="2 3">
    <name type="scientific">Stylosanthes scabra</name>
    <dbReference type="NCBI Taxonomy" id="79078"/>
    <lineage>
        <taxon>Eukaryota</taxon>
        <taxon>Viridiplantae</taxon>
        <taxon>Streptophyta</taxon>
        <taxon>Embryophyta</taxon>
        <taxon>Tracheophyta</taxon>
        <taxon>Spermatophyta</taxon>
        <taxon>Magnoliopsida</taxon>
        <taxon>eudicotyledons</taxon>
        <taxon>Gunneridae</taxon>
        <taxon>Pentapetalae</taxon>
        <taxon>rosids</taxon>
        <taxon>fabids</taxon>
        <taxon>Fabales</taxon>
        <taxon>Fabaceae</taxon>
        <taxon>Papilionoideae</taxon>
        <taxon>50 kb inversion clade</taxon>
        <taxon>dalbergioids sensu lato</taxon>
        <taxon>Dalbergieae</taxon>
        <taxon>Pterocarpus clade</taxon>
        <taxon>Stylosanthes</taxon>
    </lineage>
</organism>